<feature type="transmembrane region" description="Helical" evidence="1">
    <location>
        <begin position="179"/>
        <end position="204"/>
    </location>
</feature>
<dbReference type="RefSeq" id="WP_085802213.1">
    <property type="nucleotide sequence ID" value="NZ_FWXB01000023.1"/>
</dbReference>
<dbReference type="GO" id="GO:0016020">
    <property type="term" value="C:membrane"/>
    <property type="evidence" value="ECO:0007669"/>
    <property type="project" value="InterPro"/>
</dbReference>
<dbReference type="AlphaFoldDB" id="A0A1X7BXI8"/>
<feature type="transmembrane region" description="Helical" evidence="1">
    <location>
        <begin position="245"/>
        <end position="262"/>
    </location>
</feature>
<dbReference type="Proteomes" id="UP000193224">
    <property type="component" value="Unassembled WGS sequence"/>
</dbReference>
<feature type="transmembrane region" description="Helical" evidence="1">
    <location>
        <begin position="268"/>
        <end position="286"/>
    </location>
</feature>
<evidence type="ECO:0000313" key="3">
    <source>
        <dbReference type="EMBL" id="SMC14314.1"/>
    </source>
</evidence>
<dbReference type="EMBL" id="FWXB01000023">
    <property type="protein sequence ID" value="SMC14314.1"/>
    <property type="molecule type" value="Genomic_DNA"/>
</dbReference>
<sequence>MTTIAERPMTPVIMAFLAAALWGIWWIPIRYLETLGMDGAWGSVAMNVGAALFAILWVLITRSTFQIGLSGLLGAALVGVAVSTYSVAITMADVVRVILLFYLAPGWGKIIEWAFMGRGWHWASTFTVAASLIGAWLVLGGELSLSGIGAGDFLAVLSGMTWAGGAALIFTGDRASPSVLTLVTCLSATLIGAGFIVLGAGTVFSGNATTWGSSIGALAGVVYVLPIMVLTLWSAQRLPPATISFLLTAEILSGVLSGVLFLDEPFGPMQAGGAVMILLAATAEVLKGLGEKDR</sequence>
<reference evidence="3 4" key="1">
    <citation type="submission" date="2017-03" db="EMBL/GenBank/DDBJ databases">
        <authorList>
            <person name="Afonso C.L."/>
            <person name="Miller P.J."/>
            <person name="Scott M.A."/>
            <person name="Spackman E."/>
            <person name="Goraichik I."/>
            <person name="Dimitrov K.M."/>
            <person name="Suarez D.L."/>
            <person name="Swayne D.E."/>
        </authorList>
    </citation>
    <scope>NUCLEOTIDE SEQUENCE [LARGE SCALE GENOMIC DNA]</scope>
    <source>
        <strain evidence="3 4">CECT 7745</strain>
    </source>
</reference>
<feature type="domain" description="EamA" evidence="2">
    <location>
        <begin position="151"/>
        <end position="281"/>
    </location>
</feature>
<feature type="transmembrane region" description="Helical" evidence="1">
    <location>
        <begin position="67"/>
        <end position="88"/>
    </location>
</feature>
<proteinExistence type="predicted"/>
<feature type="transmembrane region" description="Helical" evidence="1">
    <location>
        <begin position="153"/>
        <end position="172"/>
    </location>
</feature>
<name>A0A1X7BXI8_9RHOB</name>
<evidence type="ECO:0000256" key="1">
    <source>
        <dbReference type="SAM" id="Phobius"/>
    </source>
</evidence>
<dbReference type="OrthoDB" id="7340103at2"/>
<keyword evidence="4" id="KW-1185">Reference proteome</keyword>
<keyword evidence="1" id="KW-1133">Transmembrane helix</keyword>
<dbReference type="InterPro" id="IPR037185">
    <property type="entry name" value="EmrE-like"/>
</dbReference>
<dbReference type="InterPro" id="IPR000620">
    <property type="entry name" value="EamA_dom"/>
</dbReference>
<feature type="transmembrane region" description="Helical" evidence="1">
    <location>
        <begin position="12"/>
        <end position="29"/>
    </location>
</feature>
<gene>
    <name evidence="3" type="ORF">ROA7745_04180</name>
</gene>
<evidence type="ECO:0000313" key="4">
    <source>
        <dbReference type="Proteomes" id="UP000193224"/>
    </source>
</evidence>
<feature type="transmembrane region" description="Helical" evidence="1">
    <location>
        <begin position="41"/>
        <end position="60"/>
    </location>
</feature>
<feature type="transmembrane region" description="Helical" evidence="1">
    <location>
        <begin position="122"/>
        <end position="141"/>
    </location>
</feature>
<dbReference type="SUPFAM" id="SSF103481">
    <property type="entry name" value="Multidrug resistance efflux transporter EmrE"/>
    <property type="match status" value="1"/>
</dbReference>
<protein>
    <recommendedName>
        <fullName evidence="2">EamA domain-containing protein</fullName>
    </recommendedName>
</protein>
<accession>A0A1X7BXI8</accession>
<feature type="transmembrane region" description="Helical" evidence="1">
    <location>
        <begin position="94"/>
        <end position="115"/>
    </location>
</feature>
<dbReference type="Pfam" id="PF00892">
    <property type="entry name" value="EamA"/>
    <property type="match status" value="1"/>
</dbReference>
<organism evidence="3 4">
    <name type="scientific">Roseovarius aestuarii</name>
    <dbReference type="NCBI Taxonomy" id="475083"/>
    <lineage>
        <taxon>Bacteria</taxon>
        <taxon>Pseudomonadati</taxon>
        <taxon>Pseudomonadota</taxon>
        <taxon>Alphaproteobacteria</taxon>
        <taxon>Rhodobacterales</taxon>
        <taxon>Roseobacteraceae</taxon>
        <taxon>Roseovarius</taxon>
    </lineage>
</organism>
<feature type="transmembrane region" description="Helical" evidence="1">
    <location>
        <begin position="210"/>
        <end position="233"/>
    </location>
</feature>
<keyword evidence="1" id="KW-0812">Transmembrane</keyword>
<keyword evidence="1" id="KW-0472">Membrane</keyword>
<evidence type="ECO:0000259" key="2">
    <source>
        <dbReference type="Pfam" id="PF00892"/>
    </source>
</evidence>